<dbReference type="InterPro" id="IPR023696">
    <property type="entry name" value="Ureohydrolase_dom_sf"/>
</dbReference>
<keyword evidence="4" id="KW-0678">Repressor</keyword>
<dbReference type="SUPFAM" id="SSF52768">
    <property type="entry name" value="Arginase/deacetylase"/>
    <property type="match status" value="1"/>
</dbReference>
<dbReference type="KEGG" id="bbel:109471124"/>
<evidence type="ECO:0000256" key="8">
    <source>
        <dbReference type="ARBA" id="ARBA00023163"/>
    </source>
</evidence>
<organism evidence="11 12">
    <name type="scientific">Branchiostoma belcheri</name>
    <name type="common">Amphioxus</name>
    <dbReference type="NCBI Taxonomy" id="7741"/>
    <lineage>
        <taxon>Eukaryota</taxon>
        <taxon>Metazoa</taxon>
        <taxon>Chordata</taxon>
        <taxon>Cephalochordata</taxon>
        <taxon>Leptocardii</taxon>
        <taxon>Amphioxiformes</taxon>
        <taxon>Branchiostomatidae</taxon>
        <taxon>Branchiostoma</taxon>
    </lineage>
</organism>
<dbReference type="AlphaFoldDB" id="A0A6P4Z4A5"/>
<dbReference type="RefSeq" id="XP_019625907.1">
    <property type="nucleotide sequence ID" value="XM_019770348.1"/>
</dbReference>
<evidence type="ECO:0000256" key="5">
    <source>
        <dbReference type="ARBA" id="ARBA00022801"/>
    </source>
</evidence>
<dbReference type="GO" id="GO:0000118">
    <property type="term" value="C:histone deacetylase complex"/>
    <property type="evidence" value="ECO:0007669"/>
    <property type="project" value="TreeGrafter"/>
</dbReference>
<dbReference type="InterPro" id="IPR037138">
    <property type="entry name" value="His_deacetylse_dom_sf"/>
</dbReference>
<dbReference type="FunFam" id="3.40.800.20:FF:000005">
    <property type="entry name" value="histone deacetylase 6"/>
    <property type="match status" value="1"/>
</dbReference>
<evidence type="ECO:0000256" key="6">
    <source>
        <dbReference type="ARBA" id="ARBA00022853"/>
    </source>
</evidence>
<evidence type="ECO:0000256" key="9">
    <source>
        <dbReference type="ARBA" id="ARBA00023242"/>
    </source>
</evidence>
<evidence type="ECO:0000313" key="11">
    <source>
        <dbReference type="Proteomes" id="UP000515135"/>
    </source>
</evidence>
<dbReference type="GeneID" id="109471124"/>
<evidence type="ECO:0000256" key="2">
    <source>
        <dbReference type="ARBA" id="ARBA00007738"/>
    </source>
</evidence>
<keyword evidence="7" id="KW-0805">Transcription regulation</keyword>
<evidence type="ECO:0000313" key="12">
    <source>
        <dbReference type="RefSeq" id="XP_019625907.1"/>
    </source>
</evidence>
<comment type="subcellular location">
    <subcellularLocation>
        <location evidence="1">Nucleus</location>
    </subcellularLocation>
</comment>
<keyword evidence="9" id="KW-0539">Nucleus</keyword>
<protein>
    <recommendedName>
        <fullName evidence="3">histone deacetylase</fullName>
        <ecNumber evidence="3">3.5.1.98</ecNumber>
    </recommendedName>
</protein>
<dbReference type="Gene3D" id="3.40.800.20">
    <property type="entry name" value="Histone deacetylase domain"/>
    <property type="match status" value="1"/>
</dbReference>
<keyword evidence="5" id="KW-0378">Hydrolase</keyword>
<dbReference type="PANTHER" id="PTHR10625">
    <property type="entry name" value="HISTONE DEACETYLASE HDAC1-RELATED"/>
    <property type="match status" value="1"/>
</dbReference>
<feature type="domain" description="Histone deacetylase" evidence="10">
    <location>
        <begin position="38"/>
        <end position="339"/>
    </location>
</feature>
<keyword evidence="6" id="KW-0156">Chromatin regulator</keyword>
<dbReference type="GO" id="GO:0141221">
    <property type="term" value="F:histone deacetylase activity, hydrolytic mechanism"/>
    <property type="evidence" value="ECO:0007669"/>
    <property type="project" value="UniProtKB-EC"/>
</dbReference>
<evidence type="ECO:0000256" key="4">
    <source>
        <dbReference type="ARBA" id="ARBA00022491"/>
    </source>
</evidence>
<name>A0A6P4Z4A5_BRABE</name>
<dbReference type="PRINTS" id="PR01270">
    <property type="entry name" value="HDASUPER"/>
</dbReference>
<reference evidence="12" key="1">
    <citation type="submission" date="2025-08" db="UniProtKB">
        <authorList>
            <consortium name="RefSeq"/>
        </authorList>
    </citation>
    <scope>IDENTIFICATION</scope>
    <source>
        <tissue evidence="12">Gonad</tissue>
    </source>
</reference>
<accession>A0A6P4Z4A5</accession>
<dbReference type="Proteomes" id="UP000515135">
    <property type="component" value="Unplaced"/>
</dbReference>
<proteinExistence type="inferred from homology"/>
<dbReference type="InterPro" id="IPR000286">
    <property type="entry name" value="HDACs"/>
</dbReference>
<keyword evidence="8" id="KW-0804">Transcription</keyword>
<keyword evidence="11" id="KW-1185">Reference proteome</keyword>
<dbReference type="EC" id="3.5.1.98" evidence="3"/>
<evidence type="ECO:0000256" key="3">
    <source>
        <dbReference type="ARBA" id="ARBA00012111"/>
    </source>
</evidence>
<evidence type="ECO:0000259" key="10">
    <source>
        <dbReference type="Pfam" id="PF00850"/>
    </source>
</evidence>
<dbReference type="GO" id="GO:0040029">
    <property type="term" value="P:epigenetic regulation of gene expression"/>
    <property type="evidence" value="ECO:0007669"/>
    <property type="project" value="TreeGrafter"/>
</dbReference>
<dbReference type="Pfam" id="PF00850">
    <property type="entry name" value="Hist_deacetyl"/>
    <property type="match status" value="1"/>
</dbReference>
<dbReference type="OrthoDB" id="424012at2759"/>
<dbReference type="PANTHER" id="PTHR10625:SF5">
    <property type="entry name" value="HISTONE DEACETYLASE"/>
    <property type="match status" value="1"/>
</dbReference>
<evidence type="ECO:0000256" key="1">
    <source>
        <dbReference type="ARBA" id="ARBA00004123"/>
    </source>
</evidence>
<evidence type="ECO:0000256" key="7">
    <source>
        <dbReference type="ARBA" id="ARBA00023015"/>
    </source>
</evidence>
<gene>
    <name evidence="12" type="primary">LOC109471124</name>
</gene>
<dbReference type="InterPro" id="IPR023801">
    <property type="entry name" value="His_deacetylse_dom"/>
</dbReference>
<sequence length="386" mass="42977">MSESKRNDPSPLQQKNYRTGLVYDERMTLHKCSFDLNHVEHPDRVSKMYDYLQEEGLVSRCVRIIAGPATEEVVLLVHSPEYIAQVQAWQKEAEMDPNQNPCKLEEGSPTYLSPHVYNCAMLAVGCAIKLVEAVLQGEVDNGLAIIRPPGHHAEMDEAVGFCFFNNTSIAARYAQTELNVKRILILDWDIHHGNGIQHAFYTDPSVLYLSLHRYDQGKYFPYMDSSNFSSVGEGKGEGFNVNVAWNKGSEVIGDLEYIAAFHRIVLPIAQEFNPDLVLVACGFDAAKKDPLGRCNVTPGCYAYMTHHLKSLAQGKLVLILEGGYNVQEMSECMAACSRVLLGEAPPTVASGIPTRISETSIANTIQAHRKYWKCLQDHRPSSLADA</sequence>
<comment type="similarity">
    <text evidence="2">Belongs to the histone deacetylase family. HD type 2 subfamily.</text>
</comment>